<organism evidence="1 2">
    <name type="scientific">Candidatus Magnetobacterium bavaricum</name>
    <dbReference type="NCBI Taxonomy" id="29290"/>
    <lineage>
        <taxon>Bacteria</taxon>
        <taxon>Pseudomonadati</taxon>
        <taxon>Nitrospirota</taxon>
        <taxon>Thermodesulfovibrionia</taxon>
        <taxon>Thermodesulfovibrionales</taxon>
        <taxon>Candidatus Magnetobacteriaceae</taxon>
        <taxon>Candidatus Magnetobacterium</taxon>
    </lineage>
</organism>
<keyword evidence="2" id="KW-1185">Reference proteome</keyword>
<reference evidence="1 2" key="1">
    <citation type="submission" date="2015-02" db="EMBL/GenBank/DDBJ databases">
        <title>Single-cell genomics of uncultivated deep-branching MTB reveals a conserved set of magnetosome genes.</title>
        <authorList>
            <person name="Kolinko S."/>
            <person name="Richter M."/>
            <person name="Glockner F.O."/>
            <person name="Brachmann A."/>
            <person name="Schuler D."/>
        </authorList>
    </citation>
    <scope>NUCLEOTIDE SEQUENCE [LARGE SCALE GENOMIC DNA]</scope>
    <source>
        <strain evidence="1">TM-1</strain>
    </source>
</reference>
<dbReference type="EMBL" id="LACI01001826">
    <property type="protein sequence ID" value="KJU83595.1"/>
    <property type="molecule type" value="Genomic_DNA"/>
</dbReference>
<accession>A0A0F3GNS9</accession>
<dbReference type="AlphaFoldDB" id="A0A0F3GNS9"/>
<proteinExistence type="predicted"/>
<evidence type="ECO:0000313" key="1">
    <source>
        <dbReference type="EMBL" id="KJU83595.1"/>
    </source>
</evidence>
<dbReference type="Proteomes" id="UP000033423">
    <property type="component" value="Unassembled WGS sequence"/>
</dbReference>
<sequence length="147" mass="16521">MREINAVVHQKTYNEASVKVLCYVEASPLKKWPDGDYDTLLRALAVSRALVERFGVGVRFLVQQQTARDFLEARGFTTFLGGYDTLHEVHARFKYDTVVFALNTPSEIPEGFISALKTPIDIKTVVINNEPNDKTDIGNIAYEIANL</sequence>
<protein>
    <submittedName>
        <fullName evidence="1">Uncharacterized protein</fullName>
    </submittedName>
</protein>
<evidence type="ECO:0000313" key="2">
    <source>
        <dbReference type="Proteomes" id="UP000033423"/>
    </source>
</evidence>
<comment type="caution">
    <text evidence="1">The sequence shown here is derived from an EMBL/GenBank/DDBJ whole genome shotgun (WGS) entry which is preliminary data.</text>
</comment>
<name>A0A0F3GNS9_9BACT</name>
<gene>
    <name evidence="1" type="ORF">MBAV_004211</name>
</gene>